<evidence type="ECO:0000313" key="2">
    <source>
        <dbReference type="Proteomes" id="UP000675900"/>
    </source>
</evidence>
<dbReference type="GeneTree" id="ENSGT00390000009535"/>
<reference evidence="1" key="1">
    <citation type="submission" date="2025-08" db="UniProtKB">
        <authorList>
            <consortium name="Ensembl"/>
        </authorList>
    </citation>
    <scope>IDENTIFICATION</scope>
</reference>
<keyword evidence="2" id="KW-1185">Reference proteome</keyword>
<organism evidence="1 2">
    <name type="scientific">Panthera tigris altaica</name>
    <name type="common">Siberian tiger</name>
    <dbReference type="NCBI Taxonomy" id="74533"/>
    <lineage>
        <taxon>Eukaryota</taxon>
        <taxon>Metazoa</taxon>
        <taxon>Chordata</taxon>
        <taxon>Craniata</taxon>
        <taxon>Vertebrata</taxon>
        <taxon>Euteleostomi</taxon>
        <taxon>Mammalia</taxon>
        <taxon>Eutheria</taxon>
        <taxon>Laurasiatheria</taxon>
        <taxon>Carnivora</taxon>
        <taxon>Feliformia</taxon>
        <taxon>Felidae</taxon>
        <taxon>Pantherinae</taxon>
        <taxon>Panthera</taxon>
    </lineage>
</organism>
<dbReference type="AlphaFoldDB" id="A0A8C9KUH8"/>
<accession>A0A8C9KUH8</accession>
<dbReference type="Proteomes" id="UP000675900">
    <property type="component" value="Unassembled WGS sequence"/>
</dbReference>
<sequence length="279" mass="32468">SVFLAALHWQVRAWSLLRILGLKVAFFSSVPFREDLDQEEKAKFGEYCSSENGKGREWFARYVSAQRCNTKCVSEATFYRLVQSFAVVLFECHQMDDFGPAKNLMTMCFTYYHIGKEPNSLSGRVPEGLAKAWLQPEPRSVFLTPAPRPAVTVCSPEEERKGEKIYLYTHLKQQPIWHTLRFWNAAFFDAGNAWARFKTREWLCFPKWCHMTQEERNDSLRFNENITFGQLGTFTHNMLAFGLNQKLCSDFLKKQAVIGNLDEEQYKLLSDHIEQMTAE</sequence>
<dbReference type="Ensembl" id="ENSPTIT00000028859.1">
    <property type="protein sequence ID" value="ENSPTIP00000024381.1"/>
    <property type="gene ID" value="ENSPTIG00000020445.1"/>
</dbReference>
<reference evidence="1" key="2">
    <citation type="submission" date="2025-09" db="UniProtKB">
        <authorList>
            <consortium name="Ensembl"/>
        </authorList>
    </citation>
    <scope>IDENTIFICATION</scope>
</reference>
<proteinExistence type="predicted"/>
<dbReference type="PANTHER" id="PTHR13663">
    <property type="entry name" value="SIMILAR TO RIKEN CDNA 6430548M08"/>
    <property type="match status" value="1"/>
</dbReference>
<evidence type="ECO:0000313" key="1">
    <source>
        <dbReference type="Ensembl" id="ENSPTIP00000024381.1"/>
    </source>
</evidence>
<dbReference type="PANTHER" id="PTHR13663:SF2">
    <property type="entry name" value="SIMILAR TO RIKEN CDNA 6430548M08"/>
    <property type="match status" value="1"/>
</dbReference>
<name>A0A8C9KUH8_PANTA</name>
<dbReference type="InterPro" id="IPR039872">
    <property type="entry name" value="KIAA0513"/>
</dbReference>
<protein>
    <submittedName>
        <fullName evidence="1">KIAA0513</fullName>
    </submittedName>
</protein>
<gene>
    <name evidence="1" type="primary">KIAA0513</name>
</gene>